<evidence type="ECO:0000313" key="1">
    <source>
        <dbReference type="EMBL" id="PGS81618.1"/>
    </source>
</evidence>
<organism evidence="1 2">
    <name type="scientific">Bacillus cereus</name>
    <dbReference type="NCBI Taxonomy" id="1396"/>
    <lineage>
        <taxon>Bacteria</taxon>
        <taxon>Bacillati</taxon>
        <taxon>Bacillota</taxon>
        <taxon>Bacilli</taxon>
        <taxon>Bacillales</taxon>
        <taxon>Bacillaceae</taxon>
        <taxon>Bacillus</taxon>
        <taxon>Bacillus cereus group</taxon>
    </lineage>
</organism>
<evidence type="ECO:0000313" key="2">
    <source>
        <dbReference type="Proteomes" id="UP000224203"/>
    </source>
</evidence>
<dbReference type="InterPro" id="IPR025462">
    <property type="entry name" value="DUF4313"/>
</dbReference>
<comment type="caution">
    <text evidence="1">The sequence shown here is derived from an EMBL/GenBank/DDBJ whole genome shotgun (WGS) entry which is preliminary data.</text>
</comment>
<dbReference type="EMBL" id="NULI01000033">
    <property type="protein sequence ID" value="PGS81618.1"/>
    <property type="molecule type" value="Genomic_DNA"/>
</dbReference>
<proteinExistence type="predicted"/>
<dbReference type="AlphaFoldDB" id="A0A9X7CQQ1"/>
<reference evidence="1 2" key="1">
    <citation type="submission" date="2017-09" db="EMBL/GenBank/DDBJ databases">
        <title>Large-scale bioinformatics analysis of Bacillus genomes uncovers conserved roles of natural products in bacterial physiology.</title>
        <authorList>
            <consortium name="Agbiome Team Llc"/>
            <person name="Bleich R.M."/>
            <person name="Grubbs K.J."/>
            <person name="Santa Maria K.C."/>
            <person name="Allen S.E."/>
            <person name="Farag S."/>
            <person name="Shank E.A."/>
            <person name="Bowers A."/>
        </authorList>
    </citation>
    <scope>NUCLEOTIDE SEQUENCE [LARGE SCALE GENOMIC DNA]</scope>
    <source>
        <strain evidence="1 2">AFS041711</strain>
    </source>
</reference>
<name>A0A9X7CQQ1_BACCE</name>
<protein>
    <submittedName>
        <fullName evidence="1">Uncharacterized protein</fullName>
    </submittedName>
</protein>
<gene>
    <name evidence="1" type="ORF">COC69_05665</name>
</gene>
<dbReference type="Pfam" id="PF14190">
    <property type="entry name" value="DUF4313"/>
    <property type="match status" value="1"/>
</dbReference>
<dbReference type="RefSeq" id="WP_098782344.1">
    <property type="nucleotide sequence ID" value="NZ_NULI01000033.1"/>
</dbReference>
<accession>A0A9X7CQQ1</accession>
<sequence length="109" mass="12562">MTKKIKFEGYELSLYKAEYQNNQALAIMAIMEDGEDYATLTVNLGGTTMPTWQYFNTNMHRGDKMFELLKVEKIITPLGFSAQSGFVSYPMVQWQLEGIQNIEELYGEE</sequence>
<dbReference type="Proteomes" id="UP000224203">
    <property type="component" value="Unassembled WGS sequence"/>
</dbReference>